<organism evidence="1 2">
    <name type="scientific">Chitinophaga eiseniae</name>
    <dbReference type="NCBI Taxonomy" id="634771"/>
    <lineage>
        <taxon>Bacteria</taxon>
        <taxon>Pseudomonadati</taxon>
        <taxon>Bacteroidota</taxon>
        <taxon>Chitinophagia</taxon>
        <taxon>Chitinophagales</taxon>
        <taxon>Chitinophagaceae</taxon>
        <taxon>Chitinophaga</taxon>
    </lineage>
</organism>
<dbReference type="AlphaFoldDB" id="A0A1T4KP66"/>
<dbReference type="Proteomes" id="UP000190367">
    <property type="component" value="Unassembled WGS sequence"/>
</dbReference>
<reference evidence="2" key="1">
    <citation type="submission" date="2017-02" db="EMBL/GenBank/DDBJ databases">
        <authorList>
            <person name="Varghese N."/>
            <person name="Submissions S."/>
        </authorList>
    </citation>
    <scope>NUCLEOTIDE SEQUENCE [LARGE SCALE GENOMIC DNA]</scope>
    <source>
        <strain evidence="2">DSM 22224</strain>
    </source>
</reference>
<gene>
    <name evidence="1" type="ORF">SAMN04488128_101234</name>
</gene>
<dbReference type="EMBL" id="FUWZ01000001">
    <property type="protein sequence ID" value="SJZ44210.1"/>
    <property type="molecule type" value="Genomic_DNA"/>
</dbReference>
<protein>
    <submittedName>
        <fullName evidence="1">Uncharacterized protein</fullName>
    </submittedName>
</protein>
<name>A0A1T4KP66_9BACT</name>
<evidence type="ECO:0000313" key="1">
    <source>
        <dbReference type="EMBL" id="SJZ44210.1"/>
    </source>
</evidence>
<keyword evidence="2" id="KW-1185">Reference proteome</keyword>
<evidence type="ECO:0000313" key="2">
    <source>
        <dbReference type="Proteomes" id="UP000190367"/>
    </source>
</evidence>
<sequence>MKNLPVRFGELCSDPIMFSGYMHALDVIMPGFIEIADAIQNADDVTKKALSALINEHMEFRYSIDNLRQNQDIEIDEIERLLPPALRP</sequence>
<accession>A0A1T4KP66</accession>
<proteinExistence type="predicted"/>
<dbReference type="STRING" id="634771.SAMN04488128_101234"/>